<dbReference type="InterPro" id="IPR017740">
    <property type="entry name" value="TssA-like"/>
</dbReference>
<dbReference type="EMBL" id="JAATJB010000001">
    <property type="protein sequence ID" value="NJB95798.1"/>
    <property type="molecule type" value="Genomic_DNA"/>
</dbReference>
<keyword evidence="3" id="KW-1185">Reference proteome</keyword>
<dbReference type="Pfam" id="PF06812">
    <property type="entry name" value="ImpA_N"/>
    <property type="match status" value="1"/>
</dbReference>
<dbReference type="AlphaFoldDB" id="A0A7X5XUX2"/>
<evidence type="ECO:0000259" key="1">
    <source>
        <dbReference type="Pfam" id="PF06812"/>
    </source>
</evidence>
<protein>
    <submittedName>
        <fullName evidence="2">Type VI secretion system protein ImpA</fullName>
    </submittedName>
</protein>
<sequence>MAIDLETLLAPVSEDDPAGPDLAYDPQRHRIEQAFDTSVSIDASGIVEQRADTDWRQVLDTIATLATRTKDLWLGVYFCRAAAESGRLDQVELGVAFVAGLLDRYWDAVHPRLDEYGVEARKSAFDALASVPAFAGSLRRIVYADHARLGRITGEDIARFHRGGEGEEGYGMFRAMLAEAEVRAALTEGAAAIERIEATLHAIDERLMANAGARNATDFSALYDALSTQKIALRSFVPTPVDAEIDTPGEDGVVAGLEVEEGGTQPLRGTVRNREDVARVLDLVLDYYRRNEPSSPVPMLVERARGWIGLDFMAVLEDIAPSALGDAHAILRMRGQ</sequence>
<organism evidence="2 3">
    <name type="scientific">Sphingomonas trueperi</name>
    <dbReference type="NCBI Taxonomy" id="53317"/>
    <lineage>
        <taxon>Bacteria</taxon>
        <taxon>Pseudomonadati</taxon>
        <taxon>Pseudomonadota</taxon>
        <taxon>Alphaproteobacteria</taxon>
        <taxon>Sphingomonadales</taxon>
        <taxon>Sphingomonadaceae</taxon>
        <taxon>Sphingomonas</taxon>
    </lineage>
</organism>
<dbReference type="PANTHER" id="PTHR37951">
    <property type="entry name" value="CYTOPLASMIC PROTEIN-RELATED"/>
    <property type="match status" value="1"/>
</dbReference>
<reference evidence="2 3" key="1">
    <citation type="submission" date="2020-03" db="EMBL/GenBank/DDBJ databases">
        <title>Genomic Encyclopedia of Type Strains, Phase IV (KMG-IV): sequencing the most valuable type-strain genomes for metagenomic binning, comparative biology and taxonomic classification.</title>
        <authorList>
            <person name="Goeker M."/>
        </authorList>
    </citation>
    <scope>NUCLEOTIDE SEQUENCE [LARGE SCALE GENOMIC DNA]</scope>
    <source>
        <strain evidence="2 3">DSM 7225</strain>
    </source>
</reference>
<proteinExistence type="predicted"/>
<dbReference type="NCBIfam" id="TIGR03363">
    <property type="entry name" value="VI_chp_8"/>
    <property type="match status" value="1"/>
</dbReference>
<dbReference type="InterPro" id="IPR010657">
    <property type="entry name" value="ImpA_N"/>
</dbReference>
<dbReference type="PANTHER" id="PTHR37951:SF1">
    <property type="entry name" value="TYPE VI SECRETION SYSTEM COMPONENT TSSA1"/>
    <property type="match status" value="1"/>
</dbReference>
<name>A0A7X5XUX2_9SPHN</name>
<gene>
    <name evidence="2" type="ORF">GGR89_000090</name>
</gene>
<accession>A0A7X5XUX2</accession>
<feature type="domain" description="ImpA N-terminal" evidence="1">
    <location>
        <begin position="9"/>
        <end position="129"/>
    </location>
</feature>
<evidence type="ECO:0000313" key="3">
    <source>
        <dbReference type="Proteomes" id="UP000531251"/>
    </source>
</evidence>
<comment type="caution">
    <text evidence="2">The sequence shown here is derived from an EMBL/GenBank/DDBJ whole genome shotgun (WGS) entry which is preliminary data.</text>
</comment>
<dbReference type="RefSeq" id="WP_125974659.1">
    <property type="nucleotide sequence ID" value="NZ_BAAADY010000035.1"/>
</dbReference>
<evidence type="ECO:0000313" key="2">
    <source>
        <dbReference type="EMBL" id="NJB95798.1"/>
    </source>
</evidence>
<dbReference type="Proteomes" id="UP000531251">
    <property type="component" value="Unassembled WGS sequence"/>
</dbReference>